<dbReference type="InterPro" id="IPR049945">
    <property type="entry name" value="AAA_22"/>
</dbReference>
<accession>A0ABQ5W8Y8</accession>
<dbReference type="SUPFAM" id="SSF52540">
    <property type="entry name" value="P-loop containing nucleoside triphosphate hydrolases"/>
    <property type="match status" value="1"/>
</dbReference>
<dbReference type="RefSeq" id="WP_284341953.1">
    <property type="nucleotide sequence ID" value="NZ_BSNS01000020.1"/>
</dbReference>
<dbReference type="Pfam" id="PF13401">
    <property type="entry name" value="AAA_22"/>
    <property type="match status" value="1"/>
</dbReference>
<proteinExistence type="predicted"/>
<organism evidence="2 3">
    <name type="scientific">Devosia nitrariae</name>
    <dbReference type="NCBI Taxonomy" id="2071872"/>
    <lineage>
        <taxon>Bacteria</taxon>
        <taxon>Pseudomonadati</taxon>
        <taxon>Pseudomonadota</taxon>
        <taxon>Alphaproteobacteria</taxon>
        <taxon>Hyphomicrobiales</taxon>
        <taxon>Devosiaceae</taxon>
        <taxon>Devosia</taxon>
    </lineage>
</organism>
<name>A0ABQ5W8Y8_9HYPH</name>
<sequence>MSKRLSEADTASLAEAMLQSPLDTADLNTIQDAINRLDHALLVRRDPDEPWSPKNRQTAKAVVVIAPARTGKTYCIDYAVRHLSPLPAPLNEQVAAPFAVTAPSFFTIEELGRSLLAPMNLLPARALGAGMTMSRLYTRVGLKRPRLVHIDEFQRVLTPERVAPSRRQEAQVKIFSHIRDLLDLATWPLPLVLSGTRALQEVLERPDMDFIRERCTFIELKPMSIDNADDRLDLADALDAYGEIAQMRIGIEKKTDFFGRLILASNYNRGLAFEVCREAILLAAQVDDMVGPEHFAAFYARKVGCLPTANPFLASNWKLVTPGALFAELLSERGVKK</sequence>
<evidence type="ECO:0000313" key="2">
    <source>
        <dbReference type="EMBL" id="GLQ56552.1"/>
    </source>
</evidence>
<evidence type="ECO:0000259" key="1">
    <source>
        <dbReference type="Pfam" id="PF13401"/>
    </source>
</evidence>
<feature type="domain" description="ORC1/DEAH AAA+ ATPase" evidence="1">
    <location>
        <begin position="57"/>
        <end position="203"/>
    </location>
</feature>
<evidence type="ECO:0000313" key="3">
    <source>
        <dbReference type="Proteomes" id="UP001156691"/>
    </source>
</evidence>
<reference evidence="3" key="1">
    <citation type="journal article" date="2019" name="Int. J. Syst. Evol. Microbiol.">
        <title>The Global Catalogue of Microorganisms (GCM) 10K type strain sequencing project: providing services to taxonomists for standard genome sequencing and annotation.</title>
        <authorList>
            <consortium name="The Broad Institute Genomics Platform"/>
            <consortium name="The Broad Institute Genome Sequencing Center for Infectious Disease"/>
            <person name="Wu L."/>
            <person name="Ma J."/>
        </authorList>
    </citation>
    <scope>NUCLEOTIDE SEQUENCE [LARGE SCALE GENOMIC DNA]</scope>
    <source>
        <strain evidence="3">NBRC 112416</strain>
    </source>
</reference>
<dbReference type="InterPro" id="IPR027417">
    <property type="entry name" value="P-loop_NTPase"/>
</dbReference>
<comment type="caution">
    <text evidence="2">The sequence shown here is derived from an EMBL/GenBank/DDBJ whole genome shotgun (WGS) entry which is preliminary data.</text>
</comment>
<gene>
    <name evidence="2" type="ORF">GCM10010862_38110</name>
</gene>
<dbReference type="Proteomes" id="UP001156691">
    <property type="component" value="Unassembled WGS sequence"/>
</dbReference>
<keyword evidence="3" id="KW-1185">Reference proteome</keyword>
<dbReference type="EMBL" id="BSNS01000020">
    <property type="protein sequence ID" value="GLQ56552.1"/>
    <property type="molecule type" value="Genomic_DNA"/>
</dbReference>
<protein>
    <recommendedName>
        <fullName evidence="1">ORC1/DEAH AAA+ ATPase domain-containing protein</fullName>
    </recommendedName>
</protein>